<keyword evidence="1" id="KW-1133">Transmembrane helix</keyword>
<accession>A0A7Y0AC98</accession>
<gene>
    <name evidence="2" type="ORF">HHL22_05735</name>
</gene>
<evidence type="ECO:0000313" key="2">
    <source>
        <dbReference type="EMBL" id="NML64702.1"/>
    </source>
</evidence>
<keyword evidence="1" id="KW-0472">Membrane</keyword>
<feature type="transmembrane region" description="Helical" evidence="1">
    <location>
        <begin position="90"/>
        <end position="117"/>
    </location>
</feature>
<keyword evidence="1" id="KW-0812">Transmembrane</keyword>
<comment type="caution">
    <text evidence="2">The sequence shown here is derived from an EMBL/GenBank/DDBJ whole genome shotgun (WGS) entry which is preliminary data.</text>
</comment>
<dbReference type="RefSeq" id="WP_169529985.1">
    <property type="nucleotide sequence ID" value="NZ_JABBGH010000001.1"/>
</dbReference>
<protein>
    <submittedName>
        <fullName evidence="2">Uncharacterized protein</fullName>
    </submittedName>
</protein>
<dbReference type="EMBL" id="JABBGH010000001">
    <property type="protein sequence ID" value="NML64702.1"/>
    <property type="molecule type" value="Genomic_DNA"/>
</dbReference>
<sequence length="125" mass="13588">MLTLKPESHPLGRWLLGSLYDMTAGVSAWLLVLYLVLVRLWPHSGWPGFGLAVGSFGVVHYLVWRRVVAGGWAALGKSRPLGPRALQTAAGLWLLALHLFQWGSGALALGYVLLAAYHRAPYGIS</sequence>
<feature type="transmembrane region" description="Helical" evidence="1">
    <location>
        <begin position="45"/>
        <end position="64"/>
    </location>
</feature>
<feature type="transmembrane region" description="Helical" evidence="1">
    <location>
        <begin position="20"/>
        <end position="38"/>
    </location>
</feature>
<proteinExistence type="predicted"/>
<dbReference type="Proteomes" id="UP000559626">
    <property type="component" value="Unassembled WGS sequence"/>
</dbReference>
<keyword evidence="3" id="KW-1185">Reference proteome</keyword>
<reference evidence="2 3" key="1">
    <citation type="submission" date="2020-04" db="EMBL/GenBank/DDBJ databases">
        <title>Hymenobacter polaris sp. nov., isolated from Arctic soil.</title>
        <authorList>
            <person name="Dahal R.H."/>
        </authorList>
    </citation>
    <scope>NUCLEOTIDE SEQUENCE [LARGE SCALE GENOMIC DNA]</scope>
    <source>
        <strain evidence="2 3">RP-2-7</strain>
    </source>
</reference>
<evidence type="ECO:0000256" key="1">
    <source>
        <dbReference type="SAM" id="Phobius"/>
    </source>
</evidence>
<evidence type="ECO:0000313" key="3">
    <source>
        <dbReference type="Proteomes" id="UP000559626"/>
    </source>
</evidence>
<dbReference type="AlphaFoldDB" id="A0A7Y0AC98"/>
<organism evidence="2 3">
    <name type="scientific">Hymenobacter polaris</name>
    <dbReference type="NCBI Taxonomy" id="2682546"/>
    <lineage>
        <taxon>Bacteria</taxon>
        <taxon>Pseudomonadati</taxon>
        <taxon>Bacteroidota</taxon>
        <taxon>Cytophagia</taxon>
        <taxon>Cytophagales</taxon>
        <taxon>Hymenobacteraceae</taxon>
        <taxon>Hymenobacter</taxon>
    </lineage>
</organism>
<name>A0A7Y0AC98_9BACT</name>